<keyword evidence="4" id="KW-1185">Reference proteome</keyword>
<dbReference type="Proteomes" id="UP000215506">
    <property type="component" value="Unassembled WGS sequence"/>
</dbReference>
<dbReference type="PANTHER" id="PTHR42760">
    <property type="entry name" value="SHORT-CHAIN DEHYDROGENASES/REDUCTASES FAMILY MEMBER"/>
    <property type="match status" value="1"/>
</dbReference>
<dbReference type="EMBL" id="NGAF01000021">
    <property type="protein sequence ID" value="OXR41225.1"/>
    <property type="molecule type" value="Genomic_DNA"/>
</dbReference>
<sequence>MPVSEALTASEVGRGIFDLTNRRILITGASKGLGRALAVGLAGFGATVACVARSEEGLAETAALIKEAGGAPAVVRAVDLRDPRNVEETVEAVAAELGGLDVLVNNAADDHDSAIEDTDLETWQRVNDLNARSVWLLSKVAGRHLQAAGGHGKIINIASVLGTVGVRDNTAYVMSKHAVVGLTKALAIEWARKGVQVNALCPGFVVTEMTAHMHADEAGNRWVVRQTPMGRWGQTSDFVGSAVFLSSRASDFMTGQALYVDGGYTTQ</sequence>
<dbReference type="InterPro" id="IPR002347">
    <property type="entry name" value="SDR_fam"/>
</dbReference>
<organism evidence="3 4">
    <name type="scientific">Nocardia cerradoensis</name>
    <dbReference type="NCBI Taxonomy" id="85688"/>
    <lineage>
        <taxon>Bacteria</taxon>
        <taxon>Bacillati</taxon>
        <taxon>Actinomycetota</taxon>
        <taxon>Actinomycetes</taxon>
        <taxon>Mycobacteriales</taxon>
        <taxon>Nocardiaceae</taxon>
        <taxon>Nocardia</taxon>
    </lineage>
</organism>
<accession>A0A231GXD2</accession>
<dbReference type="AlphaFoldDB" id="A0A231GXD2"/>
<dbReference type="PRINTS" id="PR00081">
    <property type="entry name" value="GDHRDH"/>
</dbReference>
<evidence type="ECO:0000256" key="1">
    <source>
        <dbReference type="ARBA" id="ARBA00006484"/>
    </source>
</evidence>
<dbReference type="Gene3D" id="3.40.50.720">
    <property type="entry name" value="NAD(P)-binding Rossmann-like Domain"/>
    <property type="match status" value="1"/>
</dbReference>
<comment type="similarity">
    <text evidence="1">Belongs to the short-chain dehydrogenases/reductases (SDR) family.</text>
</comment>
<proteinExistence type="inferred from homology"/>
<dbReference type="SUPFAM" id="SSF51735">
    <property type="entry name" value="NAD(P)-binding Rossmann-fold domains"/>
    <property type="match status" value="1"/>
</dbReference>
<dbReference type="InterPro" id="IPR036291">
    <property type="entry name" value="NAD(P)-bd_dom_sf"/>
</dbReference>
<dbReference type="PANTHER" id="PTHR42760:SF5">
    <property type="entry name" value="2-DEHYDRO-3-DEOXY-D-GLUCONATE 5-DEHYDROGENASE"/>
    <property type="match status" value="1"/>
</dbReference>
<dbReference type="InterPro" id="IPR020904">
    <property type="entry name" value="Sc_DH/Rdtase_CS"/>
</dbReference>
<dbReference type="PROSITE" id="PS00061">
    <property type="entry name" value="ADH_SHORT"/>
    <property type="match status" value="1"/>
</dbReference>
<evidence type="ECO:0000256" key="2">
    <source>
        <dbReference type="ARBA" id="ARBA00023002"/>
    </source>
</evidence>
<dbReference type="FunFam" id="3.40.50.720:FF:000084">
    <property type="entry name" value="Short-chain dehydrogenase reductase"/>
    <property type="match status" value="1"/>
</dbReference>
<dbReference type="GO" id="GO:0008874">
    <property type="term" value="F:gluconate 5-dehydrogenase activity"/>
    <property type="evidence" value="ECO:0007669"/>
    <property type="project" value="UniProtKB-EC"/>
</dbReference>
<name>A0A231GXD2_9NOCA</name>
<keyword evidence="2 3" id="KW-0560">Oxidoreductase</keyword>
<reference evidence="3 4" key="1">
    <citation type="submission" date="2017-07" db="EMBL/GenBank/DDBJ databases">
        <title>First draft Genome Sequence of Nocardia cerradoensis isolated from human infection.</title>
        <authorList>
            <person name="Carrasco G."/>
        </authorList>
    </citation>
    <scope>NUCLEOTIDE SEQUENCE [LARGE SCALE GENOMIC DNA]</scope>
    <source>
        <strain evidence="3 4">CNM20130759</strain>
    </source>
</reference>
<evidence type="ECO:0000313" key="4">
    <source>
        <dbReference type="Proteomes" id="UP000215506"/>
    </source>
</evidence>
<comment type="caution">
    <text evidence="3">The sequence shown here is derived from an EMBL/GenBank/DDBJ whole genome shotgun (WGS) entry which is preliminary data.</text>
</comment>
<dbReference type="PRINTS" id="PR00080">
    <property type="entry name" value="SDRFAMILY"/>
</dbReference>
<evidence type="ECO:0000313" key="3">
    <source>
        <dbReference type="EMBL" id="OXR41225.1"/>
    </source>
</evidence>
<dbReference type="EC" id="1.1.1.69" evidence="3"/>
<dbReference type="Pfam" id="PF13561">
    <property type="entry name" value="adh_short_C2"/>
    <property type="match status" value="1"/>
</dbReference>
<dbReference type="RefSeq" id="WP_094027667.1">
    <property type="nucleotide sequence ID" value="NZ_NGAF01000021.1"/>
</dbReference>
<gene>
    <name evidence="3" type="primary">gno_2</name>
    <name evidence="3" type="ORF">B7C42_06623</name>
</gene>
<protein>
    <submittedName>
        <fullName evidence="3">Gluconate 5-dehydrogenase</fullName>
        <ecNumber evidence="3">1.1.1.69</ecNumber>
    </submittedName>
</protein>